<keyword evidence="3" id="KW-1185">Reference proteome</keyword>
<evidence type="ECO:0000313" key="2">
    <source>
        <dbReference type="EMBL" id="SMG38390.1"/>
    </source>
</evidence>
<accession>A0A1X7KBV8</accession>
<dbReference type="InterPro" id="IPR050744">
    <property type="entry name" value="AI-2_Isomerase_LsrG"/>
</dbReference>
<dbReference type="OrthoDB" id="1120859at2"/>
<dbReference type="PROSITE" id="PS51725">
    <property type="entry name" value="ABM"/>
    <property type="match status" value="1"/>
</dbReference>
<feature type="domain" description="ABM" evidence="1">
    <location>
        <begin position="2"/>
        <end position="92"/>
    </location>
</feature>
<gene>
    <name evidence="2" type="ORF">SAMN05661096_02535</name>
</gene>
<dbReference type="EMBL" id="FXAW01000005">
    <property type="protein sequence ID" value="SMG38390.1"/>
    <property type="molecule type" value="Genomic_DNA"/>
</dbReference>
<proteinExistence type="predicted"/>
<dbReference type="Pfam" id="PF03992">
    <property type="entry name" value="ABM"/>
    <property type="match status" value="1"/>
</dbReference>
<dbReference type="RefSeq" id="WP_085517708.1">
    <property type="nucleotide sequence ID" value="NZ_FXAW01000005.1"/>
</dbReference>
<evidence type="ECO:0000313" key="3">
    <source>
        <dbReference type="Proteomes" id="UP000193804"/>
    </source>
</evidence>
<dbReference type="AlphaFoldDB" id="A0A1X7KBV8"/>
<dbReference type="GO" id="GO:0005829">
    <property type="term" value="C:cytosol"/>
    <property type="evidence" value="ECO:0007669"/>
    <property type="project" value="TreeGrafter"/>
</dbReference>
<name>A0A1X7KBV8_9BACT</name>
<protein>
    <submittedName>
        <fullName evidence="2">Quinol monooxygenase YgiN</fullName>
    </submittedName>
</protein>
<organism evidence="2 3">
    <name type="scientific">Marivirga sericea</name>
    <dbReference type="NCBI Taxonomy" id="1028"/>
    <lineage>
        <taxon>Bacteria</taxon>
        <taxon>Pseudomonadati</taxon>
        <taxon>Bacteroidota</taxon>
        <taxon>Cytophagia</taxon>
        <taxon>Cytophagales</taxon>
        <taxon>Marivirgaceae</taxon>
        <taxon>Marivirga</taxon>
    </lineage>
</organism>
<dbReference type="GO" id="GO:0004497">
    <property type="term" value="F:monooxygenase activity"/>
    <property type="evidence" value="ECO:0007669"/>
    <property type="project" value="UniProtKB-KW"/>
</dbReference>
<dbReference type="PANTHER" id="PTHR33336">
    <property type="entry name" value="QUINOL MONOOXYGENASE YGIN-RELATED"/>
    <property type="match status" value="1"/>
</dbReference>
<dbReference type="PANTHER" id="PTHR33336:SF1">
    <property type="entry name" value="(4S)-4-HYDROXY-5-PHOSPHONOOXYPENTANE-2,3-DIONE ISOMERASE"/>
    <property type="match status" value="1"/>
</dbReference>
<evidence type="ECO:0000259" key="1">
    <source>
        <dbReference type="PROSITE" id="PS51725"/>
    </source>
</evidence>
<dbReference type="Gene3D" id="3.30.70.100">
    <property type="match status" value="1"/>
</dbReference>
<keyword evidence="2" id="KW-0560">Oxidoreductase</keyword>
<keyword evidence="2" id="KW-0503">Monooxygenase</keyword>
<dbReference type="SUPFAM" id="SSF54909">
    <property type="entry name" value="Dimeric alpha+beta barrel"/>
    <property type="match status" value="1"/>
</dbReference>
<sequence>MIIRIVKMTFQENKTASFIKIFEENKEAIRHQPGCLHLELWQDKNQPHIFSTYSLWKSEDDLNQYRHSETFGKVWPATKALFAAKPIASSHIQRFTID</sequence>
<dbReference type="InterPro" id="IPR007138">
    <property type="entry name" value="ABM_dom"/>
</dbReference>
<dbReference type="STRING" id="1028.SAMN05661096_02535"/>
<dbReference type="Proteomes" id="UP000193804">
    <property type="component" value="Unassembled WGS sequence"/>
</dbReference>
<reference evidence="3" key="1">
    <citation type="submission" date="2017-04" db="EMBL/GenBank/DDBJ databases">
        <authorList>
            <person name="Varghese N."/>
            <person name="Submissions S."/>
        </authorList>
    </citation>
    <scope>NUCLEOTIDE SEQUENCE [LARGE SCALE GENOMIC DNA]</scope>
    <source>
        <strain evidence="3">DSM 4125</strain>
    </source>
</reference>
<dbReference type="InterPro" id="IPR011008">
    <property type="entry name" value="Dimeric_a/b-barrel"/>
</dbReference>